<dbReference type="InterPro" id="IPR032675">
    <property type="entry name" value="LRR_dom_sf"/>
</dbReference>
<evidence type="ECO:0000256" key="1">
    <source>
        <dbReference type="ARBA" id="ARBA00004479"/>
    </source>
</evidence>
<dbReference type="PROSITE" id="PS50104">
    <property type="entry name" value="TIR"/>
    <property type="match status" value="1"/>
</dbReference>
<accession>A0A8B6GK68</accession>
<evidence type="ECO:0000313" key="15">
    <source>
        <dbReference type="Proteomes" id="UP000596742"/>
    </source>
</evidence>
<dbReference type="InterPro" id="IPR001611">
    <property type="entry name" value="Leu-rich_rpt"/>
</dbReference>
<keyword evidence="5 12" id="KW-0732">Signal</keyword>
<proteinExistence type="inferred from homology"/>
<dbReference type="AlphaFoldDB" id="A0A8B6GK68"/>
<dbReference type="SMART" id="SM00082">
    <property type="entry name" value="LRRCT"/>
    <property type="match status" value="2"/>
</dbReference>
<dbReference type="Pfam" id="PF13855">
    <property type="entry name" value="LRR_8"/>
    <property type="match status" value="1"/>
</dbReference>
<dbReference type="GO" id="GO:0007165">
    <property type="term" value="P:signal transduction"/>
    <property type="evidence" value="ECO:0007669"/>
    <property type="project" value="InterPro"/>
</dbReference>
<dbReference type="SUPFAM" id="SSF52058">
    <property type="entry name" value="L domain-like"/>
    <property type="match status" value="2"/>
</dbReference>
<dbReference type="SUPFAM" id="SSF52200">
    <property type="entry name" value="Toll/Interleukin receptor TIR domain"/>
    <property type="match status" value="1"/>
</dbReference>
<keyword evidence="9" id="KW-0675">Receptor</keyword>
<evidence type="ECO:0000256" key="3">
    <source>
        <dbReference type="ARBA" id="ARBA00022614"/>
    </source>
</evidence>
<evidence type="ECO:0000256" key="5">
    <source>
        <dbReference type="ARBA" id="ARBA00022729"/>
    </source>
</evidence>
<dbReference type="GO" id="GO:0005886">
    <property type="term" value="C:plasma membrane"/>
    <property type="evidence" value="ECO:0007669"/>
    <property type="project" value="TreeGrafter"/>
</dbReference>
<evidence type="ECO:0000256" key="2">
    <source>
        <dbReference type="ARBA" id="ARBA00009634"/>
    </source>
</evidence>
<comment type="similarity">
    <text evidence="2">Belongs to the Toll-like receptor family.</text>
</comment>
<dbReference type="GO" id="GO:0038023">
    <property type="term" value="F:signaling receptor activity"/>
    <property type="evidence" value="ECO:0007669"/>
    <property type="project" value="TreeGrafter"/>
</dbReference>
<dbReference type="OrthoDB" id="6107924at2759"/>
<feature type="transmembrane region" description="Helical" evidence="11">
    <location>
        <begin position="526"/>
        <end position="546"/>
    </location>
</feature>
<keyword evidence="6" id="KW-0677">Repeat</keyword>
<name>A0A8B6GK68_MYTGA</name>
<evidence type="ECO:0000256" key="4">
    <source>
        <dbReference type="ARBA" id="ARBA00022692"/>
    </source>
</evidence>
<evidence type="ECO:0000256" key="8">
    <source>
        <dbReference type="ARBA" id="ARBA00023136"/>
    </source>
</evidence>
<sequence length="718" mass="83945">MEFIIMIKLFFINFGGYICLEANFSDTDRQPIPGYFQWHEDTVASEFLMCPNSCQQQITKGRTFAGNSVTTRCVEYSRPYWITSKSENLIGSLRLEPRGEQGFVIVPGVANDTLFNKILYQQGNLNVFPSSLCEFRNIVDINFSQNQIENIPDIACLHILDTLNLSFNRIERLTNTTFRVFEHLRVLDLSDKKIQYIEPNTFNYRPGSLMKILLCRNFLKSIDMTNLLLGYSFDFIQLSNNHISEFTNELDFKFNLSKSGGNIYLVSNQISESPNFSKLGLTLPILFSIAFRYPINIIDNPINCNCKVEPFLEQFKLASKNFVEMQNHTCGHPPFLRGRQIFNISADLFICNISMKDKCPFNCSCFEQPSRSRLVVNCTMRRKYRLPSEFPQHNGLDIDFSHNLITVFVYRTYLERTSSIDLSYNQIKTVDPFVYGIPNINNINLKHNSISQIHRNVQLFKNERTVQFGHITITCSCEMKWIQVWLENLNKRRSDYNFITCLIQDEVIDAISISQFCTVEKTQSTVQYALLILLLFVFISLVLYLTMKYEIYLLLRNFKMPNFSRFNNFVSLQPTRFDVYSSFNTENYNIMKWVNTVVVPNLERNGFKVCLPPRDFSPGGVQVEQILTEIANSNSYLVILSKDYLKSQFQKTEWNQIWAHYKSNKCRRIAVVNYDILNSSHIKDRRLKAFVRLERTFDFCNYDNKLMDNLKTRLKSRT</sequence>
<comment type="subcellular location">
    <subcellularLocation>
        <location evidence="1">Membrane</location>
        <topology evidence="1">Single-pass type I membrane protein</topology>
    </subcellularLocation>
</comment>
<evidence type="ECO:0000259" key="13">
    <source>
        <dbReference type="PROSITE" id="PS50104"/>
    </source>
</evidence>
<dbReference type="InterPro" id="IPR035897">
    <property type="entry name" value="Toll_tir_struct_dom_sf"/>
</dbReference>
<feature type="chain" id="PRO_5032525644" description="TIR domain-containing protein" evidence="12">
    <location>
        <begin position="23"/>
        <end position="718"/>
    </location>
</feature>
<dbReference type="InterPro" id="IPR000483">
    <property type="entry name" value="Cys-rich_flank_reg_C"/>
</dbReference>
<evidence type="ECO:0000256" key="11">
    <source>
        <dbReference type="SAM" id="Phobius"/>
    </source>
</evidence>
<feature type="signal peptide" evidence="12">
    <location>
        <begin position="1"/>
        <end position="22"/>
    </location>
</feature>
<gene>
    <name evidence="14" type="ORF">MGAL_10B018840</name>
</gene>
<organism evidence="14 15">
    <name type="scientific">Mytilus galloprovincialis</name>
    <name type="common">Mediterranean mussel</name>
    <dbReference type="NCBI Taxonomy" id="29158"/>
    <lineage>
        <taxon>Eukaryota</taxon>
        <taxon>Metazoa</taxon>
        <taxon>Spiralia</taxon>
        <taxon>Lophotrochozoa</taxon>
        <taxon>Mollusca</taxon>
        <taxon>Bivalvia</taxon>
        <taxon>Autobranchia</taxon>
        <taxon>Pteriomorphia</taxon>
        <taxon>Mytilida</taxon>
        <taxon>Mytiloidea</taxon>
        <taxon>Mytilidae</taxon>
        <taxon>Mytilinae</taxon>
        <taxon>Mytilus</taxon>
    </lineage>
</organism>
<dbReference type="InterPro" id="IPR003591">
    <property type="entry name" value="Leu-rich_rpt_typical-subtyp"/>
</dbReference>
<dbReference type="PRINTS" id="PR01537">
    <property type="entry name" value="INTRLKN1R1F"/>
</dbReference>
<dbReference type="Pfam" id="PF13676">
    <property type="entry name" value="TIR_2"/>
    <property type="match status" value="1"/>
</dbReference>
<comment type="caution">
    <text evidence="14">The sequence shown here is derived from an EMBL/GenBank/DDBJ whole genome shotgun (WGS) entry which is preliminary data.</text>
</comment>
<dbReference type="Proteomes" id="UP000596742">
    <property type="component" value="Unassembled WGS sequence"/>
</dbReference>
<dbReference type="EMBL" id="UYJE01008580">
    <property type="protein sequence ID" value="VDI64994.1"/>
    <property type="molecule type" value="Genomic_DNA"/>
</dbReference>
<dbReference type="Gene3D" id="3.80.10.10">
    <property type="entry name" value="Ribonuclease Inhibitor"/>
    <property type="match status" value="2"/>
</dbReference>
<keyword evidence="10" id="KW-0325">Glycoprotein</keyword>
<evidence type="ECO:0000256" key="12">
    <source>
        <dbReference type="SAM" id="SignalP"/>
    </source>
</evidence>
<feature type="domain" description="TIR" evidence="13">
    <location>
        <begin position="575"/>
        <end position="698"/>
    </location>
</feature>
<dbReference type="PANTHER" id="PTHR24365:SF541">
    <property type="entry name" value="PROTEIN TOLL-RELATED"/>
    <property type="match status" value="1"/>
</dbReference>
<evidence type="ECO:0000256" key="7">
    <source>
        <dbReference type="ARBA" id="ARBA00022989"/>
    </source>
</evidence>
<evidence type="ECO:0000256" key="10">
    <source>
        <dbReference type="ARBA" id="ARBA00023180"/>
    </source>
</evidence>
<keyword evidence="3" id="KW-0433">Leucine-rich repeat</keyword>
<dbReference type="PROSITE" id="PS51450">
    <property type="entry name" value="LRR"/>
    <property type="match status" value="1"/>
</dbReference>
<protein>
    <recommendedName>
        <fullName evidence="13">TIR domain-containing protein</fullName>
    </recommendedName>
</protein>
<dbReference type="InterPro" id="IPR000157">
    <property type="entry name" value="TIR_dom"/>
</dbReference>
<keyword evidence="7 11" id="KW-1133">Transmembrane helix</keyword>
<evidence type="ECO:0000313" key="14">
    <source>
        <dbReference type="EMBL" id="VDI64994.1"/>
    </source>
</evidence>
<dbReference type="Gene3D" id="3.40.50.10140">
    <property type="entry name" value="Toll/interleukin-1 receptor homology (TIR) domain"/>
    <property type="match status" value="1"/>
</dbReference>
<dbReference type="PANTHER" id="PTHR24365">
    <property type="entry name" value="TOLL-LIKE RECEPTOR"/>
    <property type="match status" value="1"/>
</dbReference>
<keyword evidence="8 11" id="KW-0472">Membrane</keyword>
<reference evidence="14" key="1">
    <citation type="submission" date="2018-11" db="EMBL/GenBank/DDBJ databases">
        <authorList>
            <person name="Alioto T."/>
            <person name="Alioto T."/>
        </authorList>
    </citation>
    <scope>NUCLEOTIDE SEQUENCE</scope>
</reference>
<evidence type="ECO:0000256" key="6">
    <source>
        <dbReference type="ARBA" id="ARBA00022737"/>
    </source>
</evidence>
<evidence type="ECO:0000256" key="9">
    <source>
        <dbReference type="ARBA" id="ARBA00023170"/>
    </source>
</evidence>
<dbReference type="SMART" id="SM00369">
    <property type="entry name" value="LRR_TYP"/>
    <property type="match status" value="2"/>
</dbReference>
<keyword evidence="4 11" id="KW-0812">Transmembrane</keyword>
<keyword evidence="15" id="KW-1185">Reference proteome</keyword>